<gene>
    <name evidence="1" type="ORF">DDE83_006293</name>
</gene>
<organism evidence="1 2">
    <name type="scientific">Stemphylium lycopersici</name>
    <name type="common">Tomato gray leaf spot disease fungus</name>
    <name type="synonym">Thyrospora lycopersici</name>
    <dbReference type="NCBI Taxonomy" id="183478"/>
    <lineage>
        <taxon>Eukaryota</taxon>
        <taxon>Fungi</taxon>
        <taxon>Dikarya</taxon>
        <taxon>Ascomycota</taxon>
        <taxon>Pezizomycotina</taxon>
        <taxon>Dothideomycetes</taxon>
        <taxon>Pleosporomycetidae</taxon>
        <taxon>Pleosporales</taxon>
        <taxon>Pleosporineae</taxon>
        <taxon>Pleosporaceae</taxon>
        <taxon>Stemphylium</taxon>
    </lineage>
</organism>
<dbReference type="Proteomes" id="UP000249619">
    <property type="component" value="Unassembled WGS sequence"/>
</dbReference>
<dbReference type="STRING" id="183478.A0A364MZE6"/>
<reference evidence="2" key="1">
    <citation type="submission" date="2018-05" db="EMBL/GenBank/DDBJ databases">
        <title>Draft genome sequence of Stemphylium lycopersici strain CIDEFI 213.</title>
        <authorList>
            <person name="Medina R."/>
            <person name="Franco M.E.E."/>
            <person name="Lucentini C.G."/>
            <person name="Saparrat M.C.N."/>
            <person name="Balatti P.A."/>
        </authorList>
    </citation>
    <scope>NUCLEOTIDE SEQUENCE [LARGE SCALE GENOMIC DNA]</scope>
    <source>
        <strain evidence="2">CIDEFI 213</strain>
    </source>
</reference>
<evidence type="ECO:0000313" key="1">
    <source>
        <dbReference type="EMBL" id="RAR07804.1"/>
    </source>
</evidence>
<dbReference type="EMBL" id="QGDH01000095">
    <property type="protein sequence ID" value="RAR07804.1"/>
    <property type="molecule type" value="Genomic_DNA"/>
</dbReference>
<evidence type="ECO:0008006" key="3">
    <source>
        <dbReference type="Google" id="ProtNLM"/>
    </source>
</evidence>
<name>A0A364MZE6_STELY</name>
<dbReference type="AlphaFoldDB" id="A0A364MZE6"/>
<sequence>MASPNSHHIIIEPTGETLLILDTPGAKFAVWTAFEDVGDGSHDTNAEDIDDEFFHQDGLEEEITPNWTKWEEHDMSEEEENIRRRADSPLPSVSMIWEEHSTHSTAYDSVKLVAPPALVYQISSTHLITASPRFKEELASQNEGCKDENGLFHLKASRWDPDAFTILLNVLHTRYRRVPKELSLEMVAKIAVMIDYYRCGEAFELISEIWIRHLRAHHSIPKTYNRDLMLWVLVSWVFKLPKEFSRCTARALRQCTQPSIQYLELCIPPVILQAIQTRRSSAIAQVLETCNYWIDEFSDTYTCKVGEHMSFECSSMLLGALMKQMKGLGFLSPRAIAPFDGFSLESMAEGVKGMRSPVWETYNEVNELYPISHSCSLETTVVRDLGRVVARVKGLVLGDFLDEGEGLED</sequence>
<keyword evidence="2" id="KW-1185">Reference proteome</keyword>
<protein>
    <recommendedName>
        <fullName evidence="3">BTB domain-containing protein</fullName>
    </recommendedName>
</protein>
<proteinExistence type="predicted"/>
<comment type="caution">
    <text evidence="1">The sequence shown here is derived from an EMBL/GenBank/DDBJ whole genome shotgun (WGS) entry which is preliminary data.</text>
</comment>
<evidence type="ECO:0000313" key="2">
    <source>
        <dbReference type="Proteomes" id="UP000249619"/>
    </source>
</evidence>
<accession>A0A364MZE6</accession>